<feature type="transmembrane region" description="Helical" evidence="1">
    <location>
        <begin position="54"/>
        <end position="76"/>
    </location>
</feature>
<evidence type="ECO:0000313" key="2">
    <source>
        <dbReference type="EMBL" id="JAR89221.1"/>
    </source>
</evidence>
<feature type="non-terminal residue" evidence="2">
    <location>
        <position position="1"/>
    </location>
</feature>
<proteinExistence type="predicted"/>
<dbReference type="AlphaFoldDB" id="A0A147BEM0"/>
<accession>A0A147BEM0</accession>
<protein>
    <submittedName>
        <fullName evidence="2">Uncharacterized protein</fullName>
    </submittedName>
</protein>
<feature type="transmembrane region" description="Helical" evidence="1">
    <location>
        <begin position="12"/>
        <end position="34"/>
    </location>
</feature>
<keyword evidence="1" id="KW-1133">Transmembrane helix</keyword>
<keyword evidence="1" id="KW-0472">Membrane</keyword>
<reference evidence="2" key="1">
    <citation type="journal article" date="2018" name="PLoS Negl. Trop. Dis.">
        <title>Sialome diversity of ticks revealed by RNAseq of single tick salivary glands.</title>
        <authorList>
            <person name="Perner J."/>
            <person name="Kropackova S."/>
            <person name="Kopacek P."/>
            <person name="Ribeiro J.M."/>
        </authorList>
    </citation>
    <scope>NUCLEOTIDE SEQUENCE</scope>
    <source>
        <strain evidence="2">Siblings of single egg batch collected in Ceske Budejovice</strain>
        <tissue evidence="2">Salivary glands</tissue>
    </source>
</reference>
<name>A0A147BEM0_IXORI</name>
<sequence>KQNSIAAKIVLAHFVICFTLCFVITFFFYQFVILGKCQVITLSDMEDARHWSTLFFYIWAICVLSSAPFFVCGLNWPSLTHILTIHGSKPVIQRFSGPVCSQLVN</sequence>
<evidence type="ECO:0000256" key="1">
    <source>
        <dbReference type="SAM" id="Phobius"/>
    </source>
</evidence>
<dbReference type="EMBL" id="GEGO01006183">
    <property type="protein sequence ID" value="JAR89221.1"/>
    <property type="molecule type" value="Transcribed_RNA"/>
</dbReference>
<organism evidence="2">
    <name type="scientific">Ixodes ricinus</name>
    <name type="common">Common tick</name>
    <name type="synonym">Acarus ricinus</name>
    <dbReference type="NCBI Taxonomy" id="34613"/>
    <lineage>
        <taxon>Eukaryota</taxon>
        <taxon>Metazoa</taxon>
        <taxon>Ecdysozoa</taxon>
        <taxon>Arthropoda</taxon>
        <taxon>Chelicerata</taxon>
        <taxon>Arachnida</taxon>
        <taxon>Acari</taxon>
        <taxon>Parasitiformes</taxon>
        <taxon>Ixodida</taxon>
        <taxon>Ixodoidea</taxon>
        <taxon>Ixodidae</taxon>
        <taxon>Ixodinae</taxon>
        <taxon>Ixodes</taxon>
    </lineage>
</organism>
<keyword evidence="1" id="KW-0812">Transmembrane</keyword>